<dbReference type="SUPFAM" id="SSF52540">
    <property type="entry name" value="P-loop containing nucleoside triphosphate hydrolases"/>
    <property type="match status" value="1"/>
</dbReference>
<evidence type="ECO:0000313" key="14">
    <source>
        <dbReference type="Proteomes" id="UP000016412"/>
    </source>
</evidence>
<evidence type="ECO:0000256" key="8">
    <source>
        <dbReference type="ARBA" id="ARBA00023136"/>
    </source>
</evidence>
<dbReference type="SUPFAM" id="SSF90123">
    <property type="entry name" value="ABC transporter transmembrane region"/>
    <property type="match status" value="1"/>
</dbReference>
<evidence type="ECO:0000256" key="4">
    <source>
        <dbReference type="ARBA" id="ARBA00022692"/>
    </source>
</evidence>
<dbReference type="Gene3D" id="3.40.50.300">
    <property type="entry name" value="P-loop containing nucleotide triphosphate hydrolases"/>
    <property type="match status" value="1"/>
</dbReference>
<protein>
    <submittedName>
        <fullName evidence="12">ABC transporter transmembrane region</fullName>
    </submittedName>
</protein>
<dbReference type="PANTHER" id="PTHR43394">
    <property type="entry name" value="ATP-DEPENDENT PERMEASE MDL1, MITOCHONDRIAL"/>
    <property type="match status" value="1"/>
</dbReference>
<dbReference type="SMART" id="SM00382">
    <property type="entry name" value="AAA"/>
    <property type="match status" value="1"/>
</dbReference>
<comment type="caution">
    <text evidence="12">The sequence shown here is derived from an EMBL/GenBank/DDBJ whole genome shotgun (WGS) entry which is preliminary data.</text>
</comment>
<dbReference type="InterPro" id="IPR036640">
    <property type="entry name" value="ABC1_TM_sf"/>
</dbReference>
<keyword evidence="2" id="KW-0813">Transport</keyword>
<dbReference type="eggNOG" id="COG1132">
    <property type="taxonomic scope" value="Bacteria"/>
</dbReference>
<dbReference type="Proteomes" id="UP000016646">
    <property type="component" value="Unassembled WGS sequence"/>
</dbReference>
<dbReference type="OrthoDB" id="341671at2"/>
<dbReference type="Proteomes" id="UP000016412">
    <property type="component" value="Unassembled WGS sequence"/>
</dbReference>
<feature type="transmembrane region" description="Helical" evidence="9">
    <location>
        <begin position="79"/>
        <end position="98"/>
    </location>
</feature>
<dbReference type="Gene3D" id="1.20.1560.10">
    <property type="entry name" value="ABC transporter type 1, transmembrane domain"/>
    <property type="match status" value="1"/>
</dbReference>
<dbReference type="InterPro" id="IPR017871">
    <property type="entry name" value="ABC_transporter-like_CS"/>
</dbReference>
<name>U2M7C3_TRESO</name>
<keyword evidence="5" id="KW-0547">Nucleotide-binding</keyword>
<sequence>MPEARRFEKKGYAKPQHVRSTIKRLASYMAQYKALWIAVFILIAVNAGSSVVSSYAIKPALNDYIIPLIGKQDPDLTKFVKMLVLVFAIFVAGSFASWGSSRIMLHISSDVLFRIRSDLFEKLETLPIKYYDTRTHGEIMSRFTNDIDTLRDVFSQSLMQLFSSALTVSGIFAMMIVLSPALTLIAVASIAFIMLLAAFVGKKSAGAFRDQQKNIGRVNGYVEELIEGLRVVKVFNHEREVIASFASLNGELCASGTRANAYAGMLMPLMGNLSPVQYALVAVAGALFAIGGKLDLGSIAAFLQYTRNFSRPITMMSQQFNGILNALAGAERVFAVIDEEGERDEGKLCLVNACEARDKFGKTKLVQSFAYTGEWAWKDPSDTKLIQLRGDVAFDHVNFGYDEGKTVLHDIRMRALPGRKIALVGSTGSGKTTVINLLTRFYDVAEDSGSITYDGIPINKIKKDDLRRSLGIVLQDTHLFSGTIRDNIAYGNLEASDAQIIAAARLANADAFIRRLEKGYDTVISGDGGNLSQGQRQLIAIARAAVADPPVLILDEATSSIDTRTEMLIQKGMDSLMKGRTVFVIAHRLSTVRNADEIVVLEQGTIIERGTHDELIASGGRYYRLYTGSAILE</sequence>
<evidence type="ECO:0000313" key="12">
    <source>
        <dbReference type="EMBL" id="ERF60266.1"/>
    </source>
</evidence>
<organism evidence="12 14">
    <name type="scientific">Treponema socranskii subsp. socranskii VPI DR56BR1116 = ATCC 35536</name>
    <dbReference type="NCBI Taxonomy" id="1125725"/>
    <lineage>
        <taxon>Bacteria</taxon>
        <taxon>Pseudomonadati</taxon>
        <taxon>Spirochaetota</taxon>
        <taxon>Spirochaetia</taxon>
        <taxon>Spirochaetales</taxon>
        <taxon>Treponemataceae</taxon>
        <taxon>Treponema</taxon>
    </lineage>
</organism>
<dbReference type="PATRIC" id="fig|1125725.3.peg.1802"/>
<dbReference type="EMBL" id="AVQI01000084">
    <property type="protein sequence ID" value="ERJ97639.1"/>
    <property type="molecule type" value="Genomic_DNA"/>
</dbReference>
<dbReference type="PANTHER" id="PTHR43394:SF1">
    <property type="entry name" value="ATP-BINDING CASSETTE SUB-FAMILY B MEMBER 10, MITOCHONDRIAL"/>
    <property type="match status" value="1"/>
</dbReference>
<dbReference type="CDD" id="cd18547">
    <property type="entry name" value="ABC_6TM_Tm288_like"/>
    <property type="match status" value="1"/>
</dbReference>
<keyword evidence="15" id="KW-1185">Reference proteome</keyword>
<dbReference type="PROSITE" id="PS50893">
    <property type="entry name" value="ABC_TRANSPORTER_2"/>
    <property type="match status" value="1"/>
</dbReference>
<dbReference type="InterPro" id="IPR027417">
    <property type="entry name" value="P-loop_NTPase"/>
</dbReference>
<reference evidence="14 15" key="1">
    <citation type="submission" date="2013-08" db="EMBL/GenBank/DDBJ databases">
        <authorList>
            <person name="Durkin A.S."/>
            <person name="Haft D.R."/>
            <person name="McCorrison J."/>
            <person name="Torralba M."/>
            <person name="Gillis M."/>
            <person name="Haft D.H."/>
            <person name="Methe B."/>
            <person name="Sutton G."/>
            <person name="Nelson K.E."/>
        </authorList>
    </citation>
    <scope>NUCLEOTIDE SEQUENCE [LARGE SCALE GENOMIC DNA]</scope>
    <source>
        <strain evidence="13 15">ATCC 35536</strain>
        <strain evidence="12 14">VPI DR56BR1116</strain>
    </source>
</reference>
<keyword evidence="6" id="KW-0067">ATP-binding</keyword>
<feature type="transmembrane region" description="Helical" evidence="9">
    <location>
        <begin position="184"/>
        <end position="201"/>
    </location>
</feature>
<feature type="domain" description="ABC transporter" evidence="10">
    <location>
        <begin position="392"/>
        <end position="628"/>
    </location>
</feature>
<dbReference type="CDD" id="cd03254">
    <property type="entry name" value="ABCC_Glucan_exporter_like"/>
    <property type="match status" value="1"/>
</dbReference>
<comment type="subcellular location">
    <subcellularLocation>
        <location evidence="1">Cell membrane</location>
        <topology evidence="1">Multi-pass membrane protein</topology>
    </subcellularLocation>
</comment>
<dbReference type="GO" id="GO:0005886">
    <property type="term" value="C:plasma membrane"/>
    <property type="evidence" value="ECO:0007669"/>
    <property type="project" value="UniProtKB-SubCell"/>
</dbReference>
<dbReference type="GO" id="GO:0015421">
    <property type="term" value="F:ABC-type oligopeptide transporter activity"/>
    <property type="evidence" value="ECO:0007669"/>
    <property type="project" value="TreeGrafter"/>
</dbReference>
<dbReference type="GO" id="GO:0005524">
    <property type="term" value="F:ATP binding"/>
    <property type="evidence" value="ECO:0007669"/>
    <property type="project" value="UniProtKB-KW"/>
</dbReference>
<evidence type="ECO:0000256" key="6">
    <source>
        <dbReference type="ARBA" id="ARBA00022840"/>
    </source>
</evidence>
<dbReference type="InterPro" id="IPR003593">
    <property type="entry name" value="AAA+_ATPase"/>
</dbReference>
<evidence type="ECO:0000256" key="3">
    <source>
        <dbReference type="ARBA" id="ARBA00022475"/>
    </source>
</evidence>
<feature type="transmembrane region" description="Helical" evidence="9">
    <location>
        <begin position="34"/>
        <end position="57"/>
    </location>
</feature>
<dbReference type="Pfam" id="PF00005">
    <property type="entry name" value="ABC_tran"/>
    <property type="match status" value="1"/>
</dbReference>
<accession>U2M7C3</accession>
<evidence type="ECO:0000313" key="15">
    <source>
        <dbReference type="Proteomes" id="UP000016646"/>
    </source>
</evidence>
<keyword evidence="8 9" id="KW-0472">Membrane</keyword>
<evidence type="ECO:0000256" key="5">
    <source>
        <dbReference type="ARBA" id="ARBA00022741"/>
    </source>
</evidence>
<dbReference type="RefSeq" id="WP_021330665.1">
    <property type="nucleotide sequence ID" value="NZ_AUZJ01000043.1"/>
</dbReference>
<dbReference type="PROSITE" id="PS00211">
    <property type="entry name" value="ABC_TRANSPORTER_1"/>
    <property type="match status" value="1"/>
</dbReference>
<dbReference type="STRING" id="1125725.HMPREF1325_2628"/>
<evidence type="ECO:0000259" key="10">
    <source>
        <dbReference type="PROSITE" id="PS50893"/>
    </source>
</evidence>
<evidence type="ECO:0000259" key="11">
    <source>
        <dbReference type="PROSITE" id="PS50929"/>
    </source>
</evidence>
<dbReference type="InterPro" id="IPR003439">
    <property type="entry name" value="ABC_transporter-like_ATP-bd"/>
</dbReference>
<feature type="domain" description="ABC transmembrane type-1" evidence="11">
    <location>
        <begin position="37"/>
        <end position="325"/>
    </location>
</feature>
<feature type="transmembrane region" description="Helical" evidence="9">
    <location>
        <begin position="158"/>
        <end position="178"/>
    </location>
</feature>
<dbReference type="EMBL" id="AUZJ01000043">
    <property type="protein sequence ID" value="ERF60266.1"/>
    <property type="molecule type" value="Genomic_DNA"/>
</dbReference>
<dbReference type="AlphaFoldDB" id="U2M7C3"/>
<gene>
    <name evidence="13" type="ORF">HMPREF0860_0414</name>
    <name evidence="12" type="ORF">HMPREF1325_2628</name>
</gene>
<dbReference type="FunFam" id="1.20.1560.10:FF:000011">
    <property type="entry name" value="Multidrug ABC transporter ATP-binding protein"/>
    <property type="match status" value="1"/>
</dbReference>
<evidence type="ECO:0000256" key="9">
    <source>
        <dbReference type="SAM" id="Phobius"/>
    </source>
</evidence>
<dbReference type="InterPro" id="IPR039421">
    <property type="entry name" value="Type_1_exporter"/>
</dbReference>
<keyword evidence="4 9" id="KW-0812">Transmembrane</keyword>
<dbReference type="FunFam" id="3.40.50.300:FF:000287">
    <property type="entry name" value="Multidrug ABC transporter ATP-binding protein"/>
    <property type="match status" value="1"/>
</dbReference>
<keyword evidence="7 9" id="KW-1133">Transmembrane helix</keyword>
<proteinExistence type="predicted"/>
<feature type="transmembrane region" description="Helical" evidence="9">
    <location>
        <begin position="278"/>
        <end position="303"/>
    </location>
</feature>
<dbReference type="PROSITE" id="PS50929">
    <property type="entry name" value="ABC_TM1F"/>
    <property type="match status" value="1"/>
</dbReference>
<evidence type="ECO:0000256" key="2">
    <source>
        <dbReference type="ARBA" id="ARBA00022448"/>
    </source>
</evidence>
<dbReference type="GO" id="GO:0016887">
    <property type="term" value="F:ATP hydrolysis activity"/>
    <property type="evidence" value="ECO:0007669"/>
    <property type="project" value="InterPro"/>
</dbReference>
<evidence type="ECO:0000313" key="13">
    <source>
        <dbReference type="EMBL" id="ERJ97639.1"/>
    </source>
</evidence>
<evidence type="ECO:0000256" key="1">
    <source>
        <dbReference type="ARBA" id="ARBA00004651"/>
    </source>
</evidence>
<dbReference type="InterPro" id="IPR011527">
    <property type="entry name" value="ABC1_TM_dom"/>
</dbReference>
<keyword evidence="3" id="KW-1003">Cell membrane</keyword>
<dbReference type="Pfam" id="PF00664">
    <property type="entry name" value="ABC_membrane"/>
    <property type="match status" value="1"/>
</dbReference>
<evidence type="ECO:0000256" key="7">
    <source>
        <dbReference type="ARBA" id="ARBA00022989"/>
    </source>
</evidence>